<protein>
    <submittedName>
        <fullName evidence="6">Type III polyketide synthase</fullName>
    </submittedName>
</protein>
<feature type="domain" description="Chalcone/stilbene synthase C-terminal" evidence="5">
    <location>
        <begin position="276"/>
        <end position="404"/>
    </location>
</feature>
<reference evidence="6 7" key="1">
    <citation type="submission" date="2019-08" db="EMBL/GenBank/DDBJ databases">
        <authorList>
            <person name="Dhanesh K."/>
            <person name="Kumar G."/>
            <person name="Sasikala C."/>
            <person name="Venkata Ramana C."/>
        </authorList>
    </citation>
    <scope>NUCLEOTIDE SEQUENCE [LARGE SCALE GENOMIC DNA]</scope>
    <source>
        <strain evidence="6 7">JC645</strain>
    </source>
</reference>
<accession>A0A5M6D276</accession>
<name>A0A5M6D276_9BACT</name>
<comment type="similarity">
    <text evidence="1">Belongs to the thiolase-like superfamily. Chalcone/stilbene synthases family.</text>
</comment>
<keyword evidence="7" id="KW-1185">Reference proteome</keyword>
<dbReference type="Pfam" id="PF00195">
    <property type="entry name" value="Chal_sti_synt_N"/>
    <property type="match status" value="1"/>
</dbReference>
<proteinExistence type="inferred from homology"/>
<comment type="caution">
    <text evidence="6">The sequence shown here is derived from an EMBL/GenBank/DDBJ whole genome shotgun (WGS) entry which is preliminary data.</text>
</comment>
<organism evidence="6 7">
    <name type="scientific">Roseiconus nitratireducens</name>
    <dbReference type="NCBI Taxonomy" id="2605748"/>
    <lineage>
        <taxon>Bacteria</taxon>
        <taxon>Pseudomonadati</taxon>
        <taxon>Planctomycetota</taxon>
        <taxon>Planctomycetia</taxon>
        <taxon>Pirellulales</taxon>
        <taxon>Pirellulaceae</taxon>
        <taxon>Roseiconus</taxon>
    </lineage>
</organism>
<dbReference type="PANTHER" id="PTHR11877">
    <property type="entry name" value="HYDROXYMETHYLGLUTARYL-COA SYNTHASE"/>
    <property type="match status" value="1"/>
</dbReference>
<feature type="domain" description="Chalcone/stilbene synthase N-terminal" evidence="4">
    <location>
        <begin position="154"/>
        <end position="258"/>
    </location>
</feature>
<evidence type="ECO:0000313" key="6">
    <source>
        <dbReference type="EMBL" id="KAA5540402.1"/>
    </source>
</evidence>
<dbReference type="GO" id="GO:0030639">
    <property type="term" value="P:polyketide biosynthetic process"/>
    <property type="evidence" value="ECO:0007669"/>
    <property type="project" value="TreeGrafter"/>
</dbReference>
<dbReference type="InterPro" id="IPR011141">
    <property type="entry name" value="Polyketide_synthase_type-III"/>
</dbReference>
<evidence type="ECO:0000256" key="2">
    <source>
        <dbReference type="ARBA" id="ARBA00022679"/>
    </source>
</evidence>
<dbReference type="InterPro" id="IPR012328">
    <property type="entry name" value="Chalcone/stilbene_synt_C"/>
</dbReference>
<dbReference type="InterPro" id="IPR016039">
    <property type="entry name" value="Thiolase-like"/>
</dbReference>
<dbReference type="Gene3D" id="3.40.47.10">
    <property type="match status" value="3"/>
</dbReference>
<evidence type="ECO:0000259" key="4">
    <source>
        <dbReference type="Pfam" id="PF00195"/>
    </source>
</evidence>
<sequence length="405" mass="43589">MNQSIGSNRSLGSIIGLGTSVPGQSVDQDDALAMSSDIICEDERQRRLMRMLFRKSGVSSRRTVIPWKTAYFWNRQRSPQGRGPGTGDRMSLYERYAPQLATEACRQAMAMDPSAVRHTVMKERLEQYDPLGSDNDVESDGFGPLSQPVPVDPSSVTHLVTVSCTGFAAPGLDWHLFDALGLSPSVQRVQVGFMGCHGAINGMRTARGLAAADPDAVVLLCAVELCSLHYRMSWENEAMVGNALFADGSAAAVVVGANRVADFPEAIPIIDSASIRIPDSDDQMSWRIGDHGFDMTLTGQVPVSIEGHLQAWLSDWLRPHGLSPSDIGDWIVHPGGPRILDATEAALGLKPCDLQRSRDVLSELGNMSSPTVLFVLQRSLKAGRSGPRVVLAFGPGLVAEATLLG</sequence>
<dbReference type="InterPro" id="IPR001099">
    <property type="entry name" value="Chalcone/stilbene_synt_N"/>
</dbReference>
<dbReference type="AlphaFoldDB" id="A0A5M6D276"/>
<dbReference type="RefSeq" id="WP_150078343.1">
    <property type="nucleotide sequence ID" value="NZ_VWOX01000013.1"/>
</dbReference>
<dbReference type="Proteomes" id="UP000324479">
    <property type="component" value="Unassembled WGS sequence"/>
</dbReference>
<evidence type="ECO:0000256" key="1">
    <source>
        <dbReference type="ARBA" id="ARBA00005531"/>
    </source>
</evidence>
<dbReference type="PANTHER" id="PTHR11877:SF46">
    <property type="entry name" value="TYPE III POLYKETIDE SYNTHASE A"/>
    <property type="match status" value="1"/>
</dbReference>
<dbReference type="PIRSF" id="PIRSF000451">
    <property type="entry name" value="PKS_III"/>
    <property type="match status" value="1"/>
</dbReference>
<evidence type="ECO:0000313" key="7">
    <source>
        <dbReference type="Proteomes" id="UP000324479"/>
    </source>
</evidence>
<evidence type="ECO:0000259" key="5">
    <source>
        <dbReference type="Pfam" id="PF02797"/>
    </source>
</evidence>
<dbReference type="Pfam" id="PF02797">
    <property type="entry name" value="Chal_sti_synt_C"/>
    <property type="match status" value="1"/>
</dbReference>
<dbReference type="SUPFAM" id="SSF53901">
    <property type="entry name" value="Thiolase-like"/>
    <property type="match status" value="2"/>
</dbReference>
<dbReference type="EMBL" id="VWOX01000013">
    <property type="protein sequence ID" value="KAA5540402.1"/>
    <property type="molecule type" value="Genomic_DNA"/>
</dbReference>
<dbReference type="CDD" id="cd00831">
    <property type="entry name" value="CHS_like"/>
    <property type="match status" value="1"/>
</dbReference>
<keyword evidence="2" id="KW-0808">Transferase</keyword>
<dbReference type="GO" id="GO:0016747">
    <property type="term" value="F:acyltransferase activity, transferring groups other than amino-acyl groups"/>
    <property type="evidence" value="ECO:0007669"/>
    <property type="project" value="InterPro"/>
</dbReference>
<feature type="active site" description="Acyl-thioester intermediate" evidence="3">
    <location>
        <position position="196"/>
    </location>
</feature>
<gene>
    <name evidence="6" type="ORF">FYK55_20515</name>
</gene>
<evidence type="ECO:0000256" key="3">
    <source>
        <dbReference type="PIRSR" id="PIRSR000451-1"/>
    </source>
</evidence>